<dbReference type="GO" id="GO:0016410">
    <property type="term" value="F:N-acyltransferase activity"/>
    <property type="evidence" value="ECO:0007669"/>
    <property type="project" value="TreeGrafter"/>
</dbReference>
<dbReference type="InterPro" id="IPR019432">
    <property type="entry name" value="Acyltransferase_MbtK/IucB-like"/>
</dbReference>
<evidence type="ECO:0000313" key="7">
    <source>
        <dbReference type="Proteomes" id="UP000224130"/>
    </source>
</evidence>
<dbReference type="PANTHER" id="PTHR31438:SF1">
    <property type="entry name" value="LYSINE N-ACYLTRANSFERASE C17G9.06C-RELATED"/>
    <property type="match status" value="1"/>
</dbReference>
<dbReference type="AlphaFoldDB" id="A0A2A9EV68"/>
<dbReference type="Gene3D" id="3.40.630.30">
    <property type="match status" value="1"/>
</dbReference>
<dbReference type="SMART" id="SM01006">
    <property type="entry name" value="AlcB"/>
    <property type="match status" value="1"/>
</dbReference>
<evidence type="ECO:0000313" key="6">
    <source>
        <dbReference type="EMBL" id="PFG42170.1"/>
    </source>
</evidence>
<evidence type="ECO:0000256" key="4">
    <source>
        <dbReference type="ARBA" id="ARBA00031122"/>
    </source>
</evidence>
<evidence type="ECO:0000256" key="1">
    <source>
        <dbReference type="ARBA" id="ARBA00003818"/>
    </source>
</evidence>
<comment type="function">
    <text evidence="1">Acyltransferase required for the direct transfer of medium- to long-chain fatty acyl moieties from a carrier protein (MbtL) on to the epsilon-amino group of lysine residue in the mycobactin core.</text>
</comment>
<name>A0A2A9EV68_9MICO</name>
<sequence length="201" mass="21782">MTDRLYEGEPGAEVWRSDVAPGFTVHVLDPAADLDVLHAWVTRPHAGFWGLDALSRDELRETYEFVASLPTHAAYLVRAAGEPVVLVQLYHPEDDPLAAAYDVRPGDLGVHFFRGEGSVPWQVLGPAMLDFAFSRPAVDRLVAEPDVRNRAAVARTAASGFELAGEISFDSASGRKDAVLAFCTRERAEQLVRRAGAAAVG</sequence>
<evidence type="ECO:0000256" key="2">
    <source>
        <dbReference type="ARBA" id="ARBA00005102"/>
    </source>
</evidence>
<dbReference type="RefSeq" id="WP_098462729.1">
    <property type="nucleotide sequence ID" value="NZ_PDJJ01000001.1"/>
</dbReference>
<organism evidence="6 7">
    <name type="scientific">Isoptericola jiangsuensis</name>
    <dbReference type="NCBI Taxonomy" id="548579"/>
    <lineage>
        <taxon>Bacteria</taxon>
        <taxon>Bacillati</taxon>
        <taxon>Actinomycetota</taxon>
        <taxon>Actinomycetes</taxon>
        <taxon>Micrococcales</taxon>
        <taxon>Promicromonosporaceae</taxon>
        <taxon>Isoptericola</taxon>
    </lineage>
</organism>
<proteinExistence type="predicted"/>
<dbReference type="Pfam" id="PF13523">
    <property type="entry name" value="Acetyltransf_8"/>
    <property type="match status" value="1"/>
</dbReference>
<accession>A0A2A9EV68</accession>
<comment type="caution">
    <text evidence="6">The sequence shown here is derived from an EMBL/GenBank/DDBJ whole genome shotgun (WGS) entry which is preliminary data.</text>
</comment>
<comment type="pathway">
    <text evidence="2">Siderophore biosynthesis; mycobactin biosynthesis.</text>
</comment>
<reference evidence="6 7" key="1">
    <citation type="submission" date="2017-10" db="EMBL/GenBank/DDBJ databases">
        <title>Sequencing the genomes of 1000 actinobacteria strains.</title>
        <authorList>
            <person name="Klenk H.-P."/>
        </authorList>
    </citation>
    <scope>NUCLEOTIDE SEQUENCE [LARGE SCALE GENOMIC DNA]</scope>
    <source>
        <strain evidence="6 7">DSM 21863</strain>
    </source>
</reference>
<dbReference type="Proteomes" id="UP000224130">
    <property type="component" value="Unassembled WGS sequence"/>
</dbReference>
<dbReference type="PANTHER" id="PTHR31438">
    <property type="entry name" value="LYSINE N-ACYLTRANSFERASE C17G9.06C-RELATED"/>
    <property type="match status" value="1"/>
</dbReference>
<dbReference type="UniPathway" id="UPA00011"/>
<protein>
    <recommendedName>
        <fullName evidence="3">Lysine N-acyltransferase MbtK</fullName>
    </recommendedName>
    <alternativeName>
        <fullName evidence="4">Mycobactin synthase protein K</fullName>
    </alternativeName>
</protein>
<dbReference type="InterPro" id="IPR016181">
    <property type="entry name" value="Acyl_CoA_acyltransferase"/>
</dbReference>
<gene>
    <name evidence="6" type="ORF">ATJ88_0824</name>
</gene>
<evidence type="ECO:0000256" key="3">
    <source>
        <dbReference type="ARBA" id="ARBA00020586"/>
    </source>
</evidence>
<keyword evidence="7" id="KW-1185">Reference proteome</keyword>
<feature type="domain" description="Acyltransferase MbtK/IucB-like conserved" evidence="5">
    <location>
        <begin position="26"/>
        <end position="74"/>
    </location>
</feature>
<dbReference type="SUPFAM" id="SSF55729">
    <property type="entry name" value="Acyl-CoA N-acyltransferases (Nat)"/>
    <property type="match status" value="1"/>
</dbReference>
<dbReference type="GO" id="GO:0019290">
    <property type="term" value="P:siderophore biosynthetic process"/>
    <property type="evidence" value="ECO:0007669"/>
    <property type="project" value="InterPro"/>
</dbReference>
<dbReference type="OrthoDB" id="5177616at2"/>
<dbReference type="EMBL" id="PDJJ01000001">
    <property type="protein sequence ID" value="PFG42170.1"/>
    <property type="molecule type" value="Genomic_DNA"/>
</dbReference>
<evidence type="ECO:0000259" key="5">
    <source>
        <dbReference type="SMART" id="SM01006"/>
    </source>
</evidence>